<accession>A0A2T2ZRV6</accession>
<dbReference type="AlphaFoldDB" id="A0A2T2ZRV6"/>
<dbReference type="InParanoid" id="A0A2T2ZRV6"/>
<proteinExistence type="predicted"/>
<evidence type="ECO:0000313" key="1">
    <source>
        <dbReference type="EMBL" id="PSR74227.1"/>
    </source>
</evidence>
<keyword evidence="2" id="KW-1185">Reference proteome</keyword>
<organism evidence="1 2">
    <name type="scientific">Coniella lustricola</name>
    <dbReference type="NCBI Taxonomy" id="2025994"/>
    <lineage>
        <taxon>Eukaryota</taxon>
        <taxon>Fungi</taxon>
        <taxon>Dikarya</taxon>
        <taxon>Ascomycota</taxon>
        <taxon>Pezizomycotina</taxon>
        <taxon>Sordariomycetes</taxon>
        <taxon>Sordariomycetidae</taxon>
        <taxon>Diaporthales</taxon>
        <taxon>Schizoparmaceae</taxon>
        <taxon>Coniella</taxon>
    </lineage>
</organism>
<gene>
    <name evidence="1" type="ORF">BD289DRAFT_448780</name>
</gene>
<protein>
    <submittedName>
        <fullName evidence="1">Uncharacterized protein</fullName>
    </submittedName>
</protein>
<evidence type="ECO:0000313" key="2">
    <source>
        <dbReference type="Proteomes" id="UP000241462"/>
    </source>
</evidence>
<dbReference type="EMBL" id="KZ678894">
    <property type="protein sequence ID" value="PSR74227.1"/>
    <property type="molecule type" value="Genomic_DNA"/>
</dbReference>
<dbReference type="Proteomes" id="UP000241462">
    <property type="component" value="Unassembled WGS sequence"/>
</dbReference>
<sequence length="162" mass="18090">MSRLLVCIYYAISNRLILKSCQRGRLTYCDRPGRRANDMSSCCPAITVWCELGRQRVCQLLDVDTVDGVSSDKVHTLLGELCGMCDMWVFMDMGIVGLISCLGAAAVCSGLDIHIGEFGILMIMDVATMSFHKVILDRDKGYSHLNGWVFGFVRCVLWYCTV</sequence>
<reference evidence="1 2" key="1">
    <citation type="journal article" date="2018" name="Mycol. Prog.">
        <title>Coniella lustricola, a new species from submerged detritus.</title>
        <authorList>
            <person name="Raudabaugh D.B."/>
            <person name="Iturriaga T."/>
            <person name="Carver A."/>
            <person name="Mondo S."/>
            <person name="Pangilinan J."/>
            <person name="Lipzen A."/>
            <person name="He G."/>
            <person name="Amirebrahimi M."/>
            <person name="Grigoriev I.V."/>
            <person name="Miller A.N."/>
        </authorList>
    </citation>
    <scope>NUCLEOTIDE SEQUENCE [LARGE SCALE GENOMIC DNA]</scope>
    <source>
        <strain evidence="1 2">B22-T-1</strain>
    </source>
</reference>
<name>A0A2T2ZRV6_9PEZI</name>